<evidence type="ECO:0000313" key="1">
    <source>
        <dbReference type="EMBL" id="SDK37848.1"/>
    </source>
</evidence>
<protein>
    <submittedName>
        <fullName evidence="1">Uncharacterized protein</fullName>
    </submittedName>
</protein>
<sequence>MMYKFIIFVLGFILMFLTFNNPLSAMCSDSGVFEVYTFWIVVLYII</sequence>
<name>A0A1G9BE89_9BACI</name>
<gene>
    <name evidence="1" type="ORF">SAMN05216243_2977</name>
</gene>
<dbReference type="AlphaFoldDB" id="A0A1G9BE89"/>
<evidence type="ECO:0000313" key="2">
    <source>
        <dbReference type="Proteomes" id="UP000198694"/>
    </source>
</evidence>
<dbReference type="Proteomes" id="UP000198694">
    <property type="component" value="Unassembled WGS sequence"/>
</dbReference>
<proteinExistence type="predicted"/>
<reference evidence="1 2" key="1">
    <citation type="submission" date="2016-10" db="EMBL/GenBank/DDBJ databases">
        <authorList>
            <person name="de Groot N.N."/>
        </authorList>
    </citation>
    <scope>NUCLEOTIDE SEQUENCE [LARGE SCALE GENOMIC DNA]</scope>
    <source>
        <strain evidence="1 2">CGMCC 1.6502</strain>
    </source>
</reference>
<organism evidence="1 2">
    <name type="scientific">Sediminibacillus albus</name>
    <dbReference type="NCBI Taxonomy" id="407036"/>
    <lineage>
        <taxon>Bacteria</taxon>
        <taxon>Bacillati</taxon>
        <taxon>Bacillota</taxon>
        <taxon>Bacilli</taxon>
        <taxon>Bacillales</taxon>
        <taxon>Bacillaceae</taxon>
        <taxon>Sediminibacillus</taxon>
    </lineage>
</organism>
<keyword evidence="2" id="KW-1185">Reference proteome</keyword>
<dbReference type="EMBL" id="FNFL01000005">
    <property type="protein sequence ID" value="SDK37848.1"/>
    <property type="molecule type" value="Genomic_DNA"/>
</dbReference>
<accession>A0A1G9BE89</accession>